<dbReference type="WBParaSite" id="MBELARI_LOCUS10711">
    <property type="protein sequence ID" value="MBELARI_LOCUS10711"/>
    <property type="gene ID" value="MBELARI_LOCUS10711"/>
</dbReference>
<evidence type="ECO:0000313" key="4">
    <source>
        <dbReference type="WBParaSite" id="MBELARI_LOCUS10711"/>
    </source>
</evidence>
<dbReference type="InterPro" id="IPR036322">
    <property type="entry name" value="WD40_repeat_dom_sf"/>
</dbReference>
<dbReference type="Gene3D" id="2.130.10.10">
    <property type="entry name" value="YVTN repeat-like/Quinoprotein amine dehydrogenase"/>
    <property type="match status" value="1"/>
</dbReference>
<feature type="compositionally biased region" description="Pro residues" evidence="1">
    <location>
        <begin position="133"/>
        <end position="142"/>
    </location>
</feature>
<feature type="compositionally biased region" description="Polar residues" evidence="1">
    <location>
        <begin position="178"/>
        <end position="192"/>
    </location>
</feature>
<feature type="domain" description="BCAS3 WD40" evidence="2">
    <location>
        <begin position="483"/>
        <end position="611"/>
    </location>
</feature>
<dbReference type="InterPro" id="IPR015943">
    <property type="entry name" value="WD40/YVTN_repeat-like_dom_sf"/>
</dbReference>
<feature type="compositionally biased region" description="Basic and acidic residues" evidence="1">
    <location>
        <begin position="897"/>
        <end position="906"/>
    </location>
</feature>
<feature type="region of interest" description="Disordered" evidence="1">
    <location>
        <begin position="45"/>
        <end position="192"/>
    </location>
</feature>
<evidence type="ECO:0000313" key="3">
    <source>
        <dbReference type="Proteomes" id="UP000887575"/>
    </source>
</evidence>
<dbReference type="PANTHER" id="PTHR13268:SF0">
    <property type="entry name" value="BCAS3 MICROTUBULE ASSOCIATED CELL MIGRATION FACTOR"/>
    <property type="match status" value="1"/>
</dbReference>
<protein>
    <submittedName>
        <fullName evidence="4">BCAS3 domain-containing protein</fullName>
    </submittedName>
</protein>
<name>A0AAF3J1P9_9BILA</name>
<dbReference type="GO" id="GO:0042594">
    <property type="term" value="P:response to starvation"/>
    <property type="evidence" value="ECO:0007669"/>
    <property type="project" value="TreeGrafter"/>
</dbReference>
<dbReference type="InterPro" id="IPR045142">
    <property type="entry name" value="BCAS3-like"/>
</dbReference>
<feature type="region of interest" description="Disordered" evidence="1">
    <location>
        <begin position="893"/>
        <end position="927"/>
    </location>
</feature>
<organism evidence="3 4">
    <name type="scientific">Mesorhabditis belari</name>
    <dbReference type="NCBI Taxonomy" id="2138241"/>
    <lineage>
        <taxon>Eukaryota</taxon>
        <taxon>Metazoa</taxon>
        <taxon>Ecdysozoa</taxon>
        <taxon>Nematoda</taxon>
        <taxon>Chromadorea</taxon>
        <taxon>Rhabditida</taxon>
        <taxon>Rhabditina</taxon>
        <taxon>Rhabditomorpha</taxon>
        <taxon>Rhabditoidea</taxon>
        <taxon>Rhabditidae</taxon>
        <taxon>Mesorhabditinae</taxon>
        <taxon>Mesorhabditis</taxon>
    </lineage>
</organism>
<dbReference type="GO" id="GO:0005737">
    <property type="term" value="C:cytoplasm"/>
    <property type="evidence" value="ECO:0007669"/>
    <property type="project" value="TreeGrafter"/>
</dbReference>
<sequence length="927" mass="102269">MRSPLRRNMADVCVLSPPRHVFVPVAFCRRFHLTMPCDTLTSISSINSMRDGSPPSVVAMTSKKKKRNQNQAAVHPVQQVQPQPQPTPESDIEENFLLDKEAAQPVTSDEPLTVFVPDPEPKMERKARHSKSPPSPPTPPVPISSTPPHSTVTLRSSASPSPSVASLPALYEHRRESSSTLNRLGSPRQSSRDLAQYTKGIVVKPQPPAESDVVSSMFELVHELSSSSTIPPSSQPEKVEWVEIQKVLKHGDPSKSIDIIILGLARGFQIWTITESGVCEEVLSERQGPLRIGKLLPSDPEPIDDATKDRFAEHRPLFGLVDSSMSRTDNQFCCLRFLSLGSGNLVHKLSFPDPILAVEASLKWFVVATGARLVICDHYTLQEQKVIETTPIESQQIAFALRFSYLAWADTKLRSETLSIGGVTEPLEAPDVTYTGQMLSAVKSLSRTVTSVSGSTKKGEMRGVVTIACLDCFNKTEEEFTKLHFMAQEDPVSHIDLSYDCRLLMTADASAREFNVFSLMPHSATPVLATAQHLYVLNRGTTPAKVLSTCFSNDSRWLCIATNHGTVHVFAINPYGGVPTARTHAGGLLNQQSKFSRSAGLSEHDSSLINEARQRRQSERQHILREHPSQRIFGLARASGNPRIGPFPPPLMLKAAKKIRERRLNTENLSAWATDLTHTSLSSSTINTKKGKMETPKMALAFASRPVHDVKSTSVLVLTADGVLCEYGLHGSTGQASDEQIRLDIVPQASWTLYRTKNTADLVTPLQAASPLMRWTTVDSSPTRARTDSYRIDPNTEWNGQVEDVCTYSVPHRRLWQGPQFAFFSVNEAPEPVQVSSSDYGGTQSIPIVIGDGDYGPHATRVEWCGSASGERTCEKERDEIAKRIADAMGELEINPDVEREEKSSIDDVFFDSTDHTSITRDSTLRE</sequence>
<feature type="compositionally biased region" description="Low complexity" evidence="1">
    <location>
        <begin position="143"/>
        <end position="170"/>
    </location>
</feature>
<accession>A0AAF3J1P9</accession>
<evidence type="ECO:0000259" key="2">
    <source>
        <dbReference type="Pfam" id="PF21034"/>
    </source>
</evidence>
<dbReference type="GO" id="GO:0006914">
    <property type="term" value="P:autophagy"/>
    <property type="evidence" value="ECO:0007669"/>
    <property type="project" value="InterPro"/>
</dbReference>
<dbReference type="Proteomes" id="UP000887575">
    <property type="component" value="Unassembled WGS sequence"/>
</dbReference>
<dbReference type="PANTHER" id="PTHR13268">
    <property type="entry name" value="BREAST CARCINOMA AMPLIFIED SEQUENCE 3"/>
    <property type="match status" value="1"/>
</dbReference>
<feature type="compositionally biased region" description="Low complexity" evidence="1">
    <location>
        <begin position="69"/>
        <end position="82"/>
    </location>
</feature>
<dbReference type="InterPro" id="IPR048382">
    <property type="entry name" value="BCAS3_WD40"/>
</dbReference>
<dbReference type="AlphaFoldDB" id="A0AAF3J1P9"/>
<dbReference type="Pfam" id="PF21034">
    <property type="entry name" value="BCAS3_WD40"/>
    <property type="match status" value="2"/>
</dbReference>
<reference evidence="4" key="1">
    <citation type="submission" date="2024-02" db="UniProtKB">
        <authorList>
            <consortium name="WormBaseParasite"/>
        </authorList>
    </citation>
    <scope>IDENTIFICATION</scope>
</reference>
<proteinExistence type="predicted"/>
<keyword evidence="3" id="KW-1185">Reference proteome</keyword>
<feature type="compositionally biased region" description="Basic and acidic residues" evidence="1">
    <location>
        <begin position="913"/>
        <end position="927"/>
    </location>
</feature>
<feature type="domain" description="BCAS3 WD40" evidence="2">
    <location>
        <begin position="258"/>
        <end position="453"/>
    </location>
</feature>
<evidence type="ECO:0000256" key="1">
    <source>
        <dbReference type="SAM" id="MobiDB-lite"/>
    </source>
</evidence>
<dbReference type="SUPFAM" id="SSF50978">
    <property type="entry name" value="WD40 repeat-like"/>
    <property type="match status" value="1"/>
</dbReference>